<name>A0A430B2S3_9ENTE</name>
<keyword evidence="8" id="KW-0378">Hydrolase</keyword>
<dbReference type="Pfam" id="PF02073">
    <property type="entry name" value="Peptidase_M29"/>
    <property type="match status" value="1"/>
</dbReference>
<dbReference type="EMBL" id="NGKC01000001">
    <property type="protein sequence ID" value="RSU14630.1"/>
    <property type="molecule type" value="Genomic_DNA"/>
</dbReference>
<dbReference type="SUPFAM" id="SSF144052">
    <property type="entry name" value="Thermophilic metalloprotease-like"/>
    <property type="match status" value="1"/>
</dbReference>
<dbReference type="GO" id="GO:0006508">
    <property type="term" value="P:proteolysis"/>
    <property type="evidence" value="ECO:0007669"/>
    <property type="project" value="UniProtKB-KW"/>
</dbReference>
<evidence type="ECO:0000313" key="10">
    <source>
        <dbReference type="EMBL" id="RSU14630.1"/>
    </source>
</evidence>
<evidence type="ECO:0000256" key="2">
    <source>
        <dbReference type="ARBA" id="ARBA00001946"/>
    </source>
</evidence>
<evidence type="ECO:0000256" key="7">
    <source>
        <dbReference type="ARBA" id="ARBA00022723"/>
    </source>
</evidence>
<dbReference type="InterPro" id="IPR035097">
    <property type="entry name" value="M29_N-terminal"/>
</dbReference>
<sequence>MENFNHYLEKYAELIVKTGVNVQQKDMVQIDISVTQAPLARLIVKKAYAAGAKEVVIRWNDDQILREQVNSMALADLEQVPEYRLDEIRSLVSQNVSRISVVSQNPDVFAGIASERIEAYQKYDRKLLFDLRQAAQANKISWTVVAAADLDWADKVFPDLATDTEKVDALWDQIFKTTQIYEDDPIAAWQAHETTLRQKADMLNNEQFKALHFKAPGTDLTIGLPKDHLWDSARNVNAAGFEFMANMPTEEVFTAPDNRVAEGYVSSTKPLSYGGQIITDMRFTFKDGAIVDVSAQTGEDVLKKLIGMDEGSKRLGEVALVPDPSPISQSGIIFFNTLFDENASNHLAIGNAYAFNLKNGTAMDEEELVSRGLNRSKNHVDFMIGSSEMDIDGIREDGTRVPVFRNGNWASLA</sequence>
<evidence type="ECO:0000256" key="8">
    <source>
        <dbReference type="ARBA" id="ARBA00022801"/>
    </source>
</evidence>
<comment type="cofactor">
    <cofactor evidence="3">
        <name>Zn(2+)</name>
        <dbReference type="ChEBI" id="CHEBI:29105"/>
    </cofactor>
</comment>
<comment type="cofactor">
    <cofactor evidence="2">
        <name>Mg(2+)</name>
        <dbReference type="ChEBI" id="CHEBI:18420"/>
    </cofactor>
</comment>
<dbReference type="PANTHER" id="PTHR34448">
    <property type="entry name" value="AMINOPEPTIDASE"/>
    <property type="match status" value="1"/>
</dbReference>
<dbReference type="InterPro" id="IPR052170">
    <property type="entry name" value="M29_Exopeptidase"/>
</dbReference>
<evidence type="ECO:0000313" key="11">
    <source>
        <dbReference type="Proteomes" id="UP000286773"/>
    </source>
</evidence>
<proteinExistence type="inferred from homology"/>
<evidence type="ECO:0000256" key="3">
    <source>
        <dbReference type="ARBA" id="ARBA00001947"/>
    </source>
</evidence>
<dbReference type="PRINTS" id="PR00919">
    <property type="entry name" value="THERMOPTASE"/>
</dbReference>
<dbReference type="GO" id="GO:0008237">
    <property type="term" value="F:metallopeptidase activity"/>
    <property type="evidence" value="ECO:0007669"/>
    <property type="project" value="UniProtKB-KW"/>
</dbReference>
<dbReference type="GO" id="GO:0046872">
    <property type="term" value="F:metal ion binding"/>
    <property type="evidence" value="ECO:0007669"/>
    <property type="project" value="UniProtKB-KW"/>
</dbReference>
<evidence type="ECO:0000256" key="5">
    <source>
        <dbReference type="ARBA" id="ARBA00022438"/>
    </source>
</evidence>
<dbReference type="RefSeq" id="WP_126811568.1">
    <property type="nucleotide sequence ID" value="NZ_NGKC01000001.1"/>
</dbReference>
<reference evidence="10 11" key="1">
    <citation type="submission" date="2017-05" db="EMBL/GenBank/DDBJ databases">
        <title>Vagococcus spp. assemblies.</title>
        <authorList>
            <person name="Gulvik C.A."/>
        </authorList>
    </citation>
    <scope>NUCLEOTIDE SEQUENCE [LARGE SCALE GENOMIC DNA]</scope>
    <source>
        <strain evidence="10 11">LMG 24798</strain>
    </source>
</reference>
<keyword evidence="9" id="KW-0482">Metalloprotease</keyword>
<keyword evidence="11" id="KW-1185">Reference proteome</keyword>
<dbReference type="InterPro" id="IPR000787">
    <property type="entry name" value="Peptidase_M29"/>
</dbReference>
<comment type="similarity">
    <text evidence="4">Belongs to the peptidase M29 family.</text>
</comment>
<keyword evidence="5 10" id="KW-0031">Aminopeptidase</keyword>
<organism evidence="10 11">
    <name type="scientific">Vagococcus acidifermentans</name>
    <dbReference type="NCBI Taxonomy" id="564710"/>
    <lineage>
        <taxon>Bacteria</taxon>
        <taxon>Bacillati</taxon>
        <taxon>Bacillota</taxon>
        <taxon>Bacilli</taxon>
        <taxon>Lactobacillales</taxon>
        <taxon>Enterococcaceae</taxon>
        <taxon>Vagococcus</taxon>
    </lineage>
</organism>
<dbReference type="OrthoDB" id="9803993at2"/>
<dbReference type="Gene3D" id="3.40.1830.10">
    <property type="entry name" value="Thermophilic metalloprotease (M29)"/>
    <property type="match status" value="1"/>
</dbReference>
<dbReference type="AlphaFoldDB" id="A0A430B2S3"/>
<dbReference type="GO" id="GO:0004177">
    <property type="term" value="F:aminopeptidase activity"/>
    <property type="evidence" value="ECO:0007669"/>
    <property type="project" value="UniProtKB-KW"/>
</dbReference>
<evidence type="ECO:0000256" key="9">
    <source>
        <dbReference type="ARBA" id="ARBA00023049"/>
    </source>
</evidence>
<accession>A0A430B2S3</accession>
<evidence type="ECO:0000256" key="6">
    <source>
        <dbReference type="ARBA" id="ARBA00022670"/>
    </source>
</evidence>
<protein>
    <submittedName>
        <fullName evidence="10">Aminopeptidase</fullName>
    </submittedName>
</protein>
<evidence type="ECO:0000256" key="1">
    <source>
        <dbReference type="ARBA" id="ARBA00001941"/>
    </source>
</evidence>
<dbReference type="Proteomes" id="UP000286773">
    <property type="component" value="Unassembled WGS sequence"/>
</dbReference>
<comment type="caution">
    <text evidence="10">The sequence shown here is derived from an EMBL/GenBank/DDBJ whole genome shotgun (WGS) entry which is preliminary data.</text>
</comment>
<dbReference type="PANTHER" id="PTHR34448:SF3">
    <property type="entry name" value="AMINOPEPTIDASE AMPS"/>
    <property type="match status" value="1"/>
</dbReference>
<keyword evidence="6" id="KW-0645">Protease</keyword>
<evidence type="ECO:0000256" key="4">
    <source>
        <dbReference type="ARBA" id="ARBA00008236"/>
    </source>
</evidence>
<gene>
    <name evidence="10" type="ORF">CBF27_01200</name>
</gene>
<keyword evidence="7" id="KW-0479">Metal-binding</keyword>
<comment type="cofactor">
    <cofactor evidence="1">
        <name>Co(2+)</name>
        <dbReference type="ChEBI" id="CHEBI:48828"/>
    </cofactor>
</comment>